<feature type="region of interest" description="Disordered" evidence="1">
    <location>
        <begin position="1"/>
        <end position="26"/>
    </location>
</feature>
<proteinExistence type="predicted"/>
<protein>
    <submittedName>
        <fullName evidence="2">Uncharacterized protein</fullName>
    </submittedName>
</protein>
<sequence length="36" mass="4086">MHELRETGREALTVGNNTRGEGQRLKGPICIFFQPE</sequence>
<organism evidence="2 3">
    <name type="scientific">Populus alba x Populus x berolinensis</name>
    <dbReference type="NCBI Taxonomy" id="444605"/>
    <lineage>
        <taxon>Eukaryota</taxon>
        <taxon>Viridiplantae</taxon>
        <taxon>Streptophyta</taxon>
        <taxon>Embryophyta</taxon>
        <taxon>Tracheophyta</taxon>
        <taxon>Spermatophyta</taxon>
        <taxon>Magnoliopsida</taxon>
        <taxon>eudicotyledons</taxon>
        <taxon>Gunneridae</taxon>
        <taxon>Pentapetalae</taxon>
        <taxon>rosids</taxon>
        <taxon>fabids</taxon>
        <taxon>Malpighiales</taxon>
        <taxon>Salicaceae</taxon>
        <taxon>Saliceae</taxon>
        <taxon>Populus</taxon>
    </lineage>
</organism>
<dbReference type="AlphaFoldDB" id="A0AAD6R7F8"/>
<dbReference type="EMBL" id="JAQIZT010000003">
    <property type="protein sequence ID" value="KAJ7003160.1"/>
    <property type="molecule type" value="Genomic_DNA"/>
</dbReference>
<accession>A0AAD6R7F8</accession>
<name>A0AAD6R7F8_9ROSI</name>
<keyword evidence="3" id="KW-1185">Reference proteome</keyword>
<reference evidence="2" key="1">
    <citation type="journal article" date="2023" name="Mol. Ecol. Resour.">
        <title>Chromosome-level genome assembly of a triploid poplar Populus alba 'Berolinensis'.</title>
        <authorList>
            <person name="Chen S."/>
            <person name="Yu Y."/>
            <person name="Wang X."/>
            <person name="Wang S."/>
            <person name="Zhang T."/>
            <person name="Zhou Y."/>
            <person name="He R."/>
            <person name="Meng N."/>
            <person name="Wang Y."/>
            <person name="Liu W."/>
            <person name="Liu Z."/>
            <person name="Liu J."/>
            <person name="Guo Q."/>
            <person name="Huang H."/>
            <person name="Sederoff R.R."/>
            <person name="Wang G."/>
            <person name="Qu G."/>
            <person name="Chen S."/>
        </authorList>
    </citation>
    <scope>NUCLEOTIDE SEQUENCE</scope>
    <source>
        <strain evidence="2">SC-2020</strain>
    </source>
</reference>
<gene>
    <name evidence="2" type="ORF">NC653_008410</name>
</gene>
<evidence type="ECO:0000313" key="2">
    <source>
        <dbReference type="EMBL" id="KAJ7003160.1"/>
    </source>
</evidence>
<evidence type="ECO:0000313" key="3">
    <source>
        <dbReference type="Proteomes" id="UP001164929"/>
    </source>
</evidence>
<comment type="caution">
    <text evidence="2">The sequence shown here is derived from an EMBL/GenBank/DDBJ whole genome shotgun (WGS) entry which is preliminary data.</text>
</comment>
<evidence type="ECO:0000256" key="1">
    <source>
        <dbReference type="SAM" id="MobiDB-lite"/>
    </source>
</evidence>
<dbReference type="Proteomes" id="UP001164929">
    <property type="component" value="Chromosome 3"/>
</dbReference>